<dbReference type="Pfam" id="PF00005">
    <property type="entry name" value="ABC_tran"/>
    <property type="match status" value="1"/>
</dbReference>
<keyword evidence="4" id="KW-0410">Iron transport</keyword>
<dbReference type="SUPFAM" id="SSF52540">
    <property type="entry name" value="P-loop containing nucleoside triphosphate hydrolases"/>
    <property type="match status" value="1"/>
</dbReference>
<dbReference type="InterPro" id="IPR051535">
    <property type="entry name" value="Siderophore_ABC-ATPase"/>
</dbReference>
<keyword evidence="8" id="KW-0406">Ion transport</keyword>
<keyword evidence="5" id="KW-0547">Nucleotide-binding</keyword>
<keyword evidence="7" id="KW-0408">Iron</keyword>
<dbReference type="AlphaFoldDB" id="A0A8J7FSC6"/>
<proteinExistence type="predicted"/>
<evidence type="ECO:0000256" key="3">
    <source>
        <dbReference type="ARBA" id="ARBA00022475"/>
    </source>
</evidence>
<dbReference type="PANTHER" id="PTHR42771">
    <property type="entry name" value="IRON(3+)-HYDROXAMATE IMPORT ATP-BINDING PROTEIN FHUC"/>
    <property type="match status" value="1"/>
</dbReference>
<evidence type="ECO:0000313" key="11">
    <source>
        <dbReference type="EMBL" id="MBF0598035.1"/>
    </source>
</evidence>
<dbReference type="InterPro" id="IPR003593">
    <property type="entry name" value="AAA+_ATPase"/>
</dbReference>
<evidence type="ECO:0000256" key="7">
    <source>
        <dbReference type="ARBA" id="ARBA00023004"/>
    </source>
</evidence>
<dbReference type="GO" id="GO:0016887">
    <property type="term" value="F:ATP hydrolysis activity"/>
    <property type="evidence" value="ECO:0007669"/>
    <property type="project" value="InterPro"/>
</dbReference>
<dbReference type="SMART" id="SM00382">
    <property type="entry name" value="AAA"/>
    <property type="match status" value="1"/>
</dbReference>
<evidence type="ECO:0000259" key="10">
    <source>
        <dbReference type="PROSITE" id="PS50893"/>
    </source>
</evidence>
<dbReference type="CDD" id="cd03214">
    <property type="entry name" value="ABC_Iron-Siderophores_B12_Hemin"/>
    <property type="match status" value="1"/>
</dbReference>
<accession>A0A8J7FSC6</accession>
<gene>
    <name evidence="11" type="ORF">IM532_11385</name>
</gene>
<evidence type="ECO:0000256" key="8">
    <source>
        <dbReference type="ARBA" id="ARBA00023065"/>
    </source>
</evidence>
<feature type="domain" description="ABC transporter" evidence="10">
    <location>
        <begin position="6"/>
        <end position="242"/>
    </location>
</feature>
<evidence type="ECO:0000313" key="12">
    <source>
        <dbReference type="Proteomes" id="UP000608754"/>
    </source>
</evidence>
<comment type="subcellular location">
    <subcellularLocation>
        <location evidence="1">Cell membrane</location>
        <topology evidence="1">Peripheral membrane protein</topology>
    </subcellularLocation>
</comment>
<reference evidence="11" key="1">
    <citation type="submission" date="2020-10" db="EMBL/GenBank/DDBJ databases">
        <authorList>
            <person name="Lu T."/>
            <person name="Wang Q."/>
            <person name="Han X."/>
        </authorList>
    </citation>
    <scope>NUCLEOTIDE SEQUENCE</scope>
    <source>
        <strain evidence="11">WQ 117</strain>
    </source>
</reference>
<dbReference type="PANTHER" id="PTHR42771:SF7">
    <property type="entry name" value="ABC-TYPE COBALAMIN_FE3+-SIDEROPHORES TRANSPORT SYSTEM, ATPASE COMPONENT"/>
    <property type="match status" value="1"/>
</dbReference>
<keyword evidence="12" id="KW-1185">Reference proteome</keyword>
<name>A0A8J7FSC6_9FLAO</name>
<dbReference type="RefSeq" id="WP_194183575.1">
    <property type="nucleotide sequence ID" value="NZ_JADGIK010000007.1"/>
</dbReference>
<dbReference type="GO" id="GO:0005886">
    <property type="term" value="C:plasma membrane"/>
    <property type="evidence" value="ECO:0007669"/>
    <property type="project" value="UniProtKB-SubCell"/>
</dbReference>
<dbReference type="EMBL" id="JADGIK010000007">
    <property type="protein sequence ID" value="MBF0598035.1"/>
    <property type="molecule type" value="Genomic_DNA"/>
</dbReference>
<evidence type="ECO:0000256" key="5">
    <source>
        <dbReference type="ARBA" id="ARBA00022741"/>
    </source>
</evidence>
<dbReference type="PROSITE" id="PS50893">
    <property type="entry name" value="ABC_TRANSPORTER_2"/>
    <property type="match status" value="1"/>
</dbReference>
<comment type="caution">
    <text evidence="11">The sequence shown here is derived from an EMBL/GenBank/DDBJ whole genome shotgun (WGS) entry which is preliminary data.</text>
</comment>
<keyword evidence="6 11" id="KW-0067">ATP-binding</keyword>
<evidence type="ECO:0000256" key="9">
    <source>
        <dbReference type="ARBA" id="ARBA00023136"/>
    </source>
</evidence>
<dbReference type="GO" id="GO:0005524">
    <property type="term" value="F:ATP binding"/>
    <property type="evidence" value="ECO:0007669"/>
    <property type="project" value="UniProtKB-KW"/>
</dbReference>
<evidence type="ECO:0000256" key="4">
    <source>
        <dbReference type="ARBA" id="ARBA00022496"/>
    </source>
</evidence>
<evidence type="ECO:0000256" key="6">
    <source>
        <dbReference type="ARBA" id="ARBA00022840"/>
    </source>
</evidence>
<dbReference type="InterPro" id="IPR027417">
    <property type="entry name" value="P-loop_NTPase"/>
</dbReference>
<evidence type="ECO:0000256" key="2">
    <source>
        <dbReference type="ARBA" id="ARBA00022448"/>
    </source>
</evidence>
<keyword evidence="3" id="KW-1003">Cell membrane</keyword>
<dbReference type="Gene3D" id="3.40.50.300">
    <property type="entry name" value="P-loop containing nucleotide triphosphate hydrolases"/>
    <property type="match status" value="1"/>
</dbReference>
<dbReference type="InterPro" id="IPR003439">
    <property type="entry name" value="ABC_transporter-like_ATP-bd"/>
</dbReference>
<keyword evidence="2" id="KW-0813">Transport</keyword>
<keyword evidence="9" id="KW-0472">Membrane</keyword>
<sequence>MRESILKLQNLTVGYQKEGLVKGINAQIFASEFIVLLGKNGVGKSTLMHTILGFEKSLGGEIYFNNQNLQHISPHALAHEVAVIFSKLQQVPKIKVYDLVAMGRIPYHPVLKKLKKEERVQIDEVFELIGINELKTKYANEISEGQLQLVMIARALVQDTSLIILDEPTSNLDVENQYKIFELLQNLKLKTHKSFLMITHEADLALQYADKVWWIENGKLTQGIPEDIAFNQQIIPKLSGQYLSYNASTKGYSKQSFKVKQMKVTGDTEKCFWVKKALERHGYNIVGDAENHVEVTENYSIFEKQKFESIDSLLNYIQQHEEHYHHRSK</sequence>
<dbReference type="GO" id="GO:0006826">
    <property type="term" value="P:iron ion transport"/>
    <property type="evidence" value="ECO:0007669"/>
    <property type="project" value="UniProtKB-KW"/>
</dbReference>
<organism evidence="11 12">
    <name type="scientific">Faecalibacter rhinopitheci</name>
    <dbReference type="NCBI Taxonomy" id="2779678"/>
    <lineage>
        <taxon>Bacteria</taxon>
        <taxon>Pseudomonadati</taxon>
        <taxon>Bacteroidota</taxon>
        <taxon>Flavobacteriia</taxon>
        <taxon>Flavobacteriales</taxon>
        <taxon>Weeksellaceae</taxon>
        <taxon>Faecalibacter</taxon>
    </lineage>
</organism>
<dbReference type="Proteomes" id="UP000608754">
    <property type="component" value="Unassembled WGS sequence"/>
</dbReference>
<protein>
    <submittedName>
        <fullName evidence="11">ABC transporter ATP-binding protein</fullName>
    </submittedName>
</protein>
<evidence type="ECO:0000256" key="1">
    <source>
        <dbReference type="ARBA" id="ARBA00004202"/>
    </source>
</evidence>